<protein>
    <submittedName>
        <fullName evidence="1">Uncharacterized protein</fullName>
    </submittedName>
</protein>
<name>A0A2T3ZQQ5_TRIA4</name>
<dbReference type="AlphaFoldDB" id="A0A2T3ZQQ5"/>
<gene>
    <name evidence="1" type="ORF">M441DRAFT_445777</name>
</gene>
<evidence type="ECO:0000313" key="2">
    <source>
        <dbReference type="Proteomes" id="UP000240493"/>
    </source>
</evidence>
<organism evidence="1 2">
    <name type="scientific">Trichoderma asperellum (strain ATCC 204424 / CBS 433.97 / NBRC 101777)</name>
    <dbReference type="NCBI Taxonomy" id="1042311"/>
    <lineage>
        <taxon>Eukaryota</taxon>
        <taxon>Fungi</taxon>
        <taxon>Dikarya</taxon>
        <taxon>Ascomycota</taxon>
        <taxon>Pezizomycotina</taxon>
        <taxon>Sordariomycetes</taxon>
        <taxon>Hypocreomycetidae</taxon>
        <taxon>Hypocreales</taxon>
        <taxon>Hypocreaceae</taxon>
        <taxon>Trichoderma</taxon>
    </lineage>
</organism>
<dbReference type="Proteomes" id="UP000240493">
    <property type="component" value="Unassembled WGS sequence"/>
</dbReference>
<proteinExistence type="predicted"/>
<accession>A0A2T3ZQQ5</accession>
<keyword evidence="2" id="KW-1185">Reference proteome</keyword>
<evidence type="ECO:0000313" key="1">
    <source>
        <dbReference type="EMBL" id="PTB47133.1"/>
    </source>
</evidence>
<dbReference type="EMBL" id="KZ679256">
    <property type="protein sequence ID" value="PTB47133.1"/>
    <property type="molecule type" value="Genomic_DNA"/>
</dbReference>
<sequence length="259" mass="28296">MYSEAPFFFPSRFTVQYGVSLQPSKIGTKARVLIVAQIQLSSQQRGGLHPEQRYSAPVAAHGRYQQAVFPPVPVYRRGKAAAGHKGAQRVRWYLYHAACPHGMLRASQTRCSVQRGWLAQTQCRPTAVLALNPGLCSLTRTRIHPHSHTPRETCRPGRPARIIPGLWSLSVCKSGCAAKHQLPAPVQPASGTGTATGHALRRRGCGYWYWYAVPTRAPPAQALSVRGRIRTSGVIGTYRRTAKGSVAKVRATSGVRRGA</sequence>
<reference evidence="1 2" key="1">
    <citation type="submission" date="2016-07" db="EMBL/GenBank/DDBJ databases">
        <title>Multiple horizontal gene transfer events from other fungi enriched the ability of initially mycotrophic Trichoderma (Ascomycota) to feed on dead plant biomass.</title>
        <authorList>
            <consortium name="DOE Joint Genome Institute"/>
            <person name="Aerts A."/>
            <person name="Atanasova L."/>
            <person name="Chenthamara K."/>
            <person name="Zhang J."/>
            <person name="Grujic M."/>
            <person name="Henrissat B."/>
            <person name="Kuo A."/>
            <person name="Salamov A."/>
            <person name="Lipzen A."/>
            <person name="Labutti K."/>
            <person name="Barry K."/>
            <person name="Miao Y."/>
            <person name="Rahimi M.J."/>
            <person name="Shen Q."/>
            <person name="Grigoriev I.V."/>
            <person name="Kubicek C.P."/>
            <person name="Druzhinina I.S."/>
        </authorList>
    </citation>
    <scope>NUCLEOTIDE SEQUENCE [LARGE SCALE GENOMIC DNA]</scope>
    <source>
        <strain evidence="1 2">CBS 433.97</strain>
    </source>
</reference>